<comment type="caution">
    <text evidence="2">The sequence shown here is derived from an EMBL/GenBank/DDBJ whole genome shotgun (WGS) entry which is preliminary data.</text>
</comment>
<gene>
    <name evidence="2" type="ORF">Xkoz_01133</name>
</gene>
<organism evidence="2 3">
    <name type="scientific">Xenorhabdus kozodoii</name>
    <dbReference type="NCBI Taxonomy" id="351676"/>
    <lineage>
        <taxon>Bacteria</taxon>
        <taxon>Pseudomonadati</taxon>
        <taxon>Pseudomonadota</taxon>
        <taxon>Gammaproteobacteria</taxon>
        <taxon>Enterobacterales</taxon>
        <taxon>Morganellaceae</taxon>
        <taxon>Xenorhabdus</taxon>
    </lineage>
</organism>
<dbReference type="Proteomes" id="UP000221101">
    <property type="component" value="Unassembled WGS sequence"/>
</dbReference>
<evidence type="ECO:0000313" key="3">
    <source>
        <dbReference type="Proteomes" id="UP000221101"/>
    </source>
</evidence>
<evidence type="ECO:0000259" key="1">
    <source>
        <dbReference type="Pfam" id="PF02627"/>
    </source>
</evidence>
<dbReference type="InterPro" id="IPR052512">
    <property type="entry name" value="4CMD/NDH-1_regulator"/>
</dbReference>
<dbReference type="Pfam" id="PF02627">
    <property type="entry name" value="CMD"/>
    <property type="match status" value="1"/>
</dbReference>
<dbReference type="SUPFAM" id="SSF69118">
    <property type="entry name" value="AhpD-like"/>
    <property type="match status" value="1"/>
</dbReference>
<dbReference type="EMBL" id="NJCX01000006">
    <property type="protein sequence ID" value="PHM74247.1"/>
    <property type="molecule type" value="Genomic_DNA"/>
</dbReference>
<protein>
    <submittedName>
        <fullName evidence="2">HEXXH motif domain-containing protein</fullName>
    </submittedName>
</protein>
<reference evidence="2 3" key="1">
    <citation type="journal article" date="2017" name="Nat. Microbiol.">
        <title>Natural product diversity associated with the nematode symbionts Photorhabdus and Xenorhabdus.</title>
        <authorList>
            <person name="Tobias N.J."/>
            <person name="Wolff H."/>
            <person name="Djahanschiri B."/>
            <person name="Grundmann F."/>
            <person name="Kronenwerth M."/>
            <person name="Shi Y.M."/>
            <person name="Simonyi S."/>
            <person name="Grun P."/>
            <person name="Shapiro-Ilan D."/>
            <person name="Pidot S.J."/>
            <person name="Stinear T.P."/>
            <person name="Ebersberger I."/>
            <person name="Bode H.B."/>
        </authorList>
    </citation>
    <scope>NUCLEOTIDE SEQUENCE [LARGE SCALE GENOMIC DNA]</scope>
    <source>
        <strain evidence="2 3">DSM 17907</strain>
    </source>
</reference>
<sequence>MFYFYSNINDDVYKFKYTPIKIGREDFIKEKLDEAFRFISNTDYELYIEIMNIVDEFFIFKTQENDGEVVYSGSDFNKLGTVFINEKTCNSDLYFLVDKIIHESAHQILLSIMIHDEIILNDDSEKYPSPLRTGLRTMNGIYHAAFVLYRIACFFNKVVISNPDDNNARIIFRKNISQFKDCYSVISEKGRLSVLGKDFIDGCNNDISLLDMKFIDSLDEKTIEIMEKFNGDSLRRLRNDLYPIAPNLVERLIRGIYQDAYQRDLLTTRERHIATLSALVAIGGAERQLSFQSYAAYKMGFTKEDLEEILIQNSIFSGFTRAMNAAVIFNETWEKFQKGNDSEA</sequence>
<feature type="domain" description="Carboxymuconolactone decarboxylase-like" evidence="1">
    <location>
        <begin position="251"/>
        <end position="327"/>
    </location>
</feature>
<dbReference type="InterPro" id="IPR026337">
    <property type="entry name" value="AKG_HExxH"/>
</dbReference>
<dbReference type="RefSeq" id="WP_208615209.1">
    <property type="nucleotide sequence ID" value="NZ_CAWNOR010000097.1"/>
</dbReference>
<proteinExistence type="predicted"/>
<accession>A0A2D0LFP6</accession>
<dbReference type="NCBIfam" id="TIGR04267">
    <property type="entry name" value="mod_HExxH"/>
    <property type="match status" value="1"/>
</dbReference>
<dbReference type="AlphaFoldDB" id="A0A2D0LFP6"/>
<dbReference type="PANTHER" id="PTHR33570:SF2">
    <property type="entry name" value="CARBOXYMUCONOLACTONE DECARBOXYLASE-LIKE DOMAIN-CONTAINING PROTEIN"/>
    <property type="match status" value="1"/>
</dbReference>
<dbReference type="Gene3D" id="1.20.1290.10">
    <property type="entry name" value="AhpD-like"/>
    <property type="match status" value="1"/>
</dbReference>
<dbReference type="GO" id="GO:0051920">
    <property type="term" value="F:peroxiredoxin activity"/>
    <property type="evidence" value="ECO:0007669"/>
    <property type="project" value="InterPro"/>
</dbReference>
<dbReference type="InterPro" id="IPR003779">
    <property type="entry name" value="CMD-like"/>
</dbReference>
<name>A0A2D0LFP6_9GAMM</name>
<dbReference type="PANTHER" id="PTHR33570">
    <property type="entry name" value="4-CARBOXYMUCONOLACTONE DECARBOXYLASE FAMILY PROTEIN"/>
    <property type="match status" value="1"/>
</dbReference>
<evidence type="ECO:0000313" key="2">
    <source>
        <dbReference type="EMBL" id="PHM74247.1"/>
    </source>
</evidence>
<keyword evidence="3" id="KW-1185">Reference proteome</keyword>
<dbReference type="InterPro" id="IPR029032">
    <property type="entry name" value="AhpD-like"/>
</dbReference>